<dbReference type="EMBL" id="LXQA011297888">
    <property type="protein sequence ID" value="MCI92333.1"/>
    <property type="molecule type" value="Genomic_DNA"/>
</dbReference>
<dbReference type="AlphaFoldDB" id="A0A392VXY5"/>
<dbReference type="Proteomes" id="UP000265520">
    <property type="component" value="Unassembled WGS sequence"/>
</dbReference>
<evidence type="ECO:0000313" key="2">
    <source>
        <dbReference type="Proteomes" id="UP000265520"/>
    </source>
</evidence>
<sequence length="29" mass="3231">MKRLNIPVIEMSGRMEIETPGSGSVITRQ</sequence>
<evidence type="ECO:0000313" key="1">
    <source>
        <dbReference type="EMBL" id="MCI92333.1"/>
    </source>
</evidence>
<feature type="non-terminal residue" evidence="1">
    <location>
        <position position="29"/>
    </location>
</feature>
<reference evidence="1 2" key="1">
    <citation type="journal article" date="2018" name="Front. Plant Sci.">
        <title>Red Clover (Trifolium pratense) and Zigzag Clover (T. medium) - A Picture of Genomic Similarities and Differences.</title>
        <authorList>
            <person name="Dluhosova J."/>
            <person name="Istvanek J."/>
            <person name="Nedelnik J."/>
            <person name="Repkova J."/>
        </authorList>
    </citation>
    <scope>NUCLEOTIDE SEQUENCE [LARGE SCALE GENOMIC DNA]</scope>
    <source>
        <strain evidence="2">cv. 10/8</strain>
        <tissue evidence="1">Leaf</tissue>
    </source>
</reference>
<keyword evidence="2" id="KW-1185">Reference proteome</keyword>
<accession>A0A392VXY5</accession>
<comment type="caution">
    <text evidence="1">The sequence shown here is derived from an EMBL/GenBank/DDBJ whole genome shotgun (WGS) entry which is preliminary data.</text>
</comment>
<name>A0A392VXY5_9FABA</name>
<proteinExistence type="predicted"/>
<protein>
    <submittedName>
        <fullName evidence="1">Uncharacterized protein</fullName>
    </submittedName>
</protein>
<organism evidence="1 2">
    <name type="scientific">Trifolium medium</name>
    <dbReference type="NCBI Taxonomy" id="97028"/>
    <lineage>
        <taxon>Eukaryota</taxon>
        <taxon>Viridiplantae</taxon>
        <taxon>Streptophyta</taxon>
        <taxon>Embryophyta</taxon>
        <taxon>Tracheophyta</taxon>
        <taxon>Spermatophyta</taxon>
        <taxon>Magnoliopsida</taxon>
        <taxon>eudicotyledons</taxon>
        <taxon>Gunneridae</taxon>
        <taxon>Pentapetalae</taxon>
        <taxon>rosids</taxon>
        <taxon>fabids</taxon>
        <taxon>Fabales</taxon>
        <taxon>Fabaceae</taxon>
        <taxon>Papilionoideae</taxon>
        <taxon>50 kb inversion clade</taxon>
        <taxon>NPAAA clade</taxon>
        <taxon>Hologalegina</taxon>
        <taxon>IRL clade</taxon>
        <taxon>Trifolieae</taxon>
        <taxon>Trifolium</taxon>
    </lineage>
</organism>